<reference evidence="1" key="1">
    <citation type="journal article" date="2021" name="Proc. Natl. Acad. Sci. U.S.A.">
        <title>A Catalog of Tens of Thousands of Viruses from Human Metagenomes Reveals Hidden Associations with Chronic Diseases.</title>
        <authorList>
            <person name="Tisza M.J."/>
            <person name="Buck C.B."/>
        </authorList>
    </citation>
    <scope>NUCLEOTIDE SEQUENCE</scope>
    <source>
        <strain evidence="1">Cti9m5</strain>
    </source>
</reference>
<dbReference type="EMBL" id="BK015886">
    <property type="protein sequence ID" value="DAD71714.1"/>
    <property type="molecule type" value="Genomic_DNA"/>
</dbReference>
<accession>A0A8S5LP47</accession>
<proteinExistence type="predicted"/>
<organism evidence="1">
    <name type="scientific">Myoviridae sp. cti9m5</name>
    <dbReference type="NCBI Taxonomy" id="2827613"/>
    <lineage>
        <taxon>Viruses</taxon>
        <taxon>Duplodnaviria</taxon>
        <taxon>Heunggongvirae</taxon>
        <taxon>Uroviricota</taxon>
        <taxon>Caudoviricetes</taxon>
    </lineage>
</organism>
<protein>
    <submittedName>
        <fullName evidence="1">Uncharacterized protein</fullName>
    </submittedName>
</protein>
<sequence length="48" mass="5499">MAEKSLPYARNGLFLQTLSFIHALGREFTLPQLIARGQSHHRHRSGRV</sequence>
<name>A0A8S5LP47_9CAUD</name>
<evidence type="ECO:0000313" key="1">
    <source>
        <dbReference type="EMBL" id="DAD71714.1"/>
    </source>
</evidence>